<dbReference type="PROSITE" id="PS51821">
    <property type="entry name" value="VELVET"/>
    <property type="match status" value="1"/>
</dbReference>
<evidence type="ECO:0000256" key="3">
    <source>
        <dbReference type="ARBA" id="ARBA00023015"/>
    </source>
</evidence>
<reference evidence="8" key="1">
    <citation type="submission" date="2020-04" db="EMBL/GenBank/DDBJ databases">
        <title>Draft genome resource of the tomato pathogen Pseudocercospora fuligena.</title>
        <authorList>
            <person name="Zaccaron A."/>
        </authorList>
    </citation>
    <scope>NUCLEOTIDE SEQUENCE</scope>
    <source>
        <strain evidence="8">PF001</strain>
    </source>
</reference>
<dbReference type="InterPro" id="IPR038491">
    <property type="entry name" value="Velvet_dom_sf"/>
</dbReference>
<gene>
    <name evidence="8" type="ORF">HII31_02328</name>
</gene>
<dbReference type="PANTHER" id="PTHR33572:SF18">
    <property type="entry name" value="SPORE DEVELOPMENT REGULATOR VOSA"/>
    <property type="match status" value="1"/>
</dbReference>
<dbReference type="PANTHER" id="PTHR33572">
    <property type="entry name" value="SPORE DEVELOPMENT REGULATOR VOSA"/>
    <property type="match status" value="1"/>
</dbReference>
<evidence type="ECO:0000313" key="9">
    <source>
        <dbReference type="Proteomes" id="UP000660729"/>
    </source>
</evidence>
<dbReference type="AlphaFoldDB" id="A0A8H6RPV0"/>
<comment type="subcellular location">
    <subcellularLocation>
        <location evidence="1">Nucleus</location>
    </subcellularLocation>
</comment>
<feature type="region of interest" description="Disordered" evidence="6">
    <location>
        <begin position="401"/>
        <end position="454"/>
    </location>
</feature>
<evidence type="ECO:0000256" key="2">
    <source>
        <dbReference type="ARBA" id="ARBA00022969"/>
    </source>
</evidence>
<feature type="compositionally biased region" description="Basic and acidic residues" evidence="6">
    <location>
        <begin position="411"/>
        <end position="439"/>
    </location>
</feature>
<feature type="region of interest" description="Disordered" evidence="6">
    <location>
        <begin position="174"/>
        <end position="208"/>
    </location>
</feature>
<feature type="domain" description="Velvet" evidence="7">
    <location>
        <begin position="1"/>
        <end position="173"/>
    </location>
</feature>
<keyword evidence="4" id="KW-0804">Transcription</keyword>
<evidence type="ECO:0000256" key="4">
    <source>
        <dbReference type="ARBA" id="ARBA00023163"/>
    </source>
</evidence>
<protein>
    <submittedName>
        <fullName evidence="8">Spore development regulator VOSA</fullName>
    </submittedName>
</protein>
<dbReference type="Gene3D" id="2.60.40.3960">
    <property type="entry name" value="Velvet domain"/>
    <property type="match status" value="1"/>
</dbReference>
<keyword evidence="2" id="KW-0749">Sporulation</keyword>
<evidence type="ECO:0000256" key="5">
    <source>
        <dbReference type="ARBA" id="ARBA00023242"/>
    </source>
</evidence>
<feature type="compositionally biased region" description="Low complexity" evidence="6">
    <location>
        <begin position="10"/>
        <end position="22"/>
    </location>
</feature>
<dbReference type="EMBL" id="JABCIY010000027">
    <property type="protein sequence ID" value="KAF7196261.1"/>
    <property type="molecule type" value="Genomic_DNA"/>
</dbReference>
<organism evidence="8 9">
    <name type="scientific">Pseudocercospora fuligena</name>
    <dbReference type="NCBI Taxonomy" id="685502"/>
    <lineage>
        <taxon>Eukaryota</taxon>
        <taxon>Fungi</taxon>
        <taxon>Dikarya</taxon>
        <taxon>Ascomycota</taxon>
        <taxon>Pezizomycotina</taxon>
        <taxon>Dothideomycetes</taxon>
        <taxon>Dothideomycetidae</taxon>
        <taxon>Mycosphaerellales</taxon>
        <taxon>Mycosphaerellaceae</taxon>
        <taxon>Pseudocercospora</taxon>
    </lineage>
</organism>
<keyword evidence="5" id="KW-0539">Nucleus</keyword>
<evidence type="ECO:0000313" key="8">
    <source>
        <dbReference type="EMBL" id="KAF7196261.1"/>
    </source>
</evidence>
<dbReference type="InterPro" id="IPR037525">
    <property type="entry name" value="Velvet_dom"/>
</dbReference>
<evidence type="ECO:0000259" key="7">
    <source>
        <dbReference type="PROSITE" id="PS51821"/>
    </source>
</evidence>
<proteinExistence type="predicted"/>
<dbReference type="InterPro" id="IPR021740">
    <property type="entry name" value="Velvet"/>
</dbReference>
<dbReference type="OrthoDB" id="5599552at2759"/>
<sequence>MMAREQISMVVRQQPQRAQVVQENNPKSRKPIDPPPIIELKYNDRDDPANAQWLVSPRTFMMVTLINVKETDEFNPGKYLIGQTVSSLHRLKDINNKDGGFFVFGDISARKLGHYKLRFSLFDTNKESEQVVFLGSIDSDAFAVLPQRDFGSMSESTHLTRTFSDQGVKLRVRKDNRAISGIGQKRSYQPSPPENNSPGLQTGGLYGGAVQDYGSVQSPAIKRHRSSSEYDNSAAYAGMVSEAPMPYSNNSIPSASRYEPRLSSNYTSPMSMLGRSQTMGVQTPGQYPNLYQSSPPGVSAQQQPYSTFAEPQPTLPSLGSASTVPRYQTQYPYHAGTQYGGYSSGDQGYADPYGSAGSHMSSMALGSNADSAYGFPQPVNSYPEQTDAASSSSTVVANASTLSQFMSIPDQDDRRPGPVWYEMRDQNAPKEAVDGRPSDTNETVSNLFDKDDKS</sequence>
<dbReference type="GO" id="GO:0005634">
    <property type="term" value="C:nucleus"/>
    <property type="evidence" value="ECO:0007669"/>
    <property type="project" value="UniProtKB-SubCell"/>
</dbReference>
<keyword evidence="9" id="KW-1185">Reference proteome</keyword>
<name>A0A8H6RPV0_9PEZI</name>
<evidence type="ECO:0000256" key="6">
    <source>
        <dbReference type="SAM" id="MobiDB-lite"/>
    </source>
</evidence>
<dbReference type="Proteomes" id="UP000660729">
    <property type="component" value="Unassembled WGS sequence"/>
</dbReference>
<keyword evidence="3" id="KW-0805">Transcription regulation</keyword>
<dbReference type="Pfam" id="PF11754">
    <property type="entry name" value="Velvet"/>
    <property type="match status" value="1"/>
</dbReference>
<comment type="caution">
    <text evidence="8">The sequence shown here is derived from an EMBL/GenBank/DDBJ whole genome shotgun (WGS) entry which is preliminary data.</text>
</comment>
<accession>A0A8H6RPV0</accession>
<feature type="region of interest" description="Disordered" evidence="6">
    <location>
        <begin position="295"/>
        <end position="322"/>
    </location>
</feature>
<feature type="region of interest" description="Disordered" evidence="6">
    <location>
        <begin position="1"/>
        <end position="35"/>
    </location>
</feature>
<dbReference type="GO" id="GO:0030435">
    <property type="term" value="P:sporulation resulting in formation of a cellular spore"/>
    <property type="evidence" value="ECO:0007669"/>
    <property type="project" value="UniProtKB-KW"/>
</dbReference>
<feature type="compositionally biased region" description="Polar residues" evidence="6">
    <location>
        <begin position="295"/>
        <end position="306"/>
    </location>
</feature>
<evidence type="ECO:0000256" key="1">
    <source>
        <dbReference type="ARBA" id="ARBA00004123"/>
    </source>
</evidence>